<accession>A0AC61D8D3</accession>
<dbReference type="Proteomes" id="UP000224460">
    <property type="component" value="Unassembled WGS sequence"/>
</dbReference>
<proteinExistence type="predicted"/>
<protein>
    <submittedName>
        <fullName evidence="1">HAD-IB family hydrolase</fullName>
    </submittedName>
</protein>
<sequence>MLNLERFYFEGRQYMKLAIFDFDGTLFPKQTIPYLMKSYIKLGYSKARYAIFLCKTLRAIAKYKLPFDKKYGKEQFRREATVYFIQLFNKQKPTVVVEFFHQVIPQMIKDLNPMVVEEVRQAKARGEKCVLLSGCYTDILKGIAEVLGIDYVIGTDIEWENISNGKRVIKDLDISTGPKKVERLLESMKDKEIDWNSSRAYGDSEYDRYILEIVGNPIAVNPDELLRKLAEEKRWEILTN</sequence>
<keyword evidence="2" id="KW-1185">Reference proteome</keyword>
<evidence type="ECO:0000313" key="2">
    <source>
        <dbReference type="Proteomes" id="UP000224460"/>
    </source>
</evidence>
<keyword evidence="1" id="KW-0378">Hydrolase</keyword>
<dbReference type="EMBL" id="PEDL01000020">
    <property type="protein sequence ID" value="PHV69679.1"/>
    <property type="molecule type" value="Genomic_DNA"/>
</dbReference>
<organism evidence="1 2">
    <name type="scientific">Sporanaerobium hydrogeniformans</name>
    <dbReference type="NCBI Taxonomy" id="3072179"/>
    <lineage>
        <taxon>Bacteria</taxon>
        <taxon>Bacillati</taxon>
        <taxon>Bacillota</taxon>
        <taxon>Clostridia</taxon>
        <taxon>Lachnospirales</taxon>
        <taxon>Lachnospiraceae</taxon>
        <taxon>Sporanaerobium</taxon>
    </lineage>
</organism>
<name>A0AC61D8D3_9FIRM</name>
<reference evidence="1" key="1">
    <citation type="submission" date="2017-10" db="EMBL/GenBank/DDBJ databases">
        <title>Genome sequence of cellulolytic Lachnospiraceae bacterium XHS1971 isolated from hotspring sediment.</title>
        <authorList>
            <person name="Vasudevan G."/>
            <person name="Joshi A.J."/>
            <person name="Hivarkar S."/>
            <person name="Lanjekar V.B."/>
            <person name="Dhakephalkar P.K."/>
            <person name="Dagar S."/>
        </authorList>
    </citation>
    <scope>NUCLEOTIDE SEQUENCE</scope>
    <source>
        <strain evidence="1">XHS1971</strain>
    </source>
</reference>
<gene>
    <name evidence="1" type="ORF">CS063_14370</name>
</gene>
<evidence type="ECO:0000313" key="1">
    <source>
        <dbReference type="EMBL" id="PHV69679.1"/>
    </source>
</evidence>
<comment type="caution">
    <text evidence="1">The sequence shown here is derived from an EMBL/GenBank/DDBJ whole genome shotgun (WGS) entry which is preliminary data.</text>
</comment>